<evidence type="ECO:0000256" key="9">
    <source>
        <dbReference type="HAMAP-Rule" id="MF_01471"/>
    </source>
</evidence>
<evidence type="ECO:0000256" key="2">
    <source>
        <dbReference type="ARBA" id="ARBA00009959"/>
    </source>
</evidence>
<organism evidence="11 12">
    <name type="scientific">Thermostichus vulcanus str. 'Rupite'</name>
    <dbReference type="NCBI Taxonomy" id="2813851"/>
    <lineage>
        <taxon>Bacteria</taxon>
        <taxon>Bacillati</taxon>
        <taxon>Cyanobacteriota</taxon>
        <taxon>Cyanophyceae</taxon>
        <taxon>Thermostichales</taxon>
        <taxon>Thermostichaceae</taxon>
        <taxon>Thermostichus</taxon>
    </lineage>
</organism>
<evidence type="ECO:0000256" key="6">
    <source>
        <dbReference type="ARBA" id="ARBA00022801"/>
    </source>
</evidence>
<comment type="subunit">
    <text evidence="9">Homodimer, forms a heterotetramer with a Cas1 homodimer.</text>
</comment>
<evidence type="ECO:0000256" key="5">
    <source>
        <dbReference type="ARBA" id="ARBA00022759"/>
    </source>
</evidence>
<comment type="caution">
    <text evidence="11">The sequence shown here is derived from an EMBL/GenBank/DDBJ whole genome shotgun (WGS) entry which is preliminary data.</text>
</comment>
<keyword evidence="5 9" id="KW-0255">Endonuclease</keyword>
<accession>A0ABT0CFA3</accession>
<dbReference type="EC" id="3.1.-.-" evidence="9"/>
<feature type="binding site" evidence="9">
    <location>
        <position position="9"/>
    </location>
    <ligand>
        <name>Mg(2+)</name>
        <dbReference type="ChEBI" id="CHEBI:18420"/>
        <note>catalytic</note>
    </ligand>
</feature>
<evidence type="ECO:0000313" key="11">
    <source>
        <dbReference type="EMBL" id="MCJ2544462.1"/>
    </source>
</evidence>
<name>A0ABT0CFA3_THEVL</name>
<evidence type="ECO:0000256" key="4">
    <source>
        <dbReference type="ARBA" id="ARBA00022723"/>
    </source>
</evidence>
<comment type="similarity">
    <text evidence="2 9 10">Belongs to the CRISPR-associated endoribonuclease Cas2 protein family.</text>
</comment>
<dbReference type="PIRSF" id="PIRSF032582">
    <property type="entry name" value="Cas2"/>
    <property type="match status" value="1"/>
</dbReference>
<evidence type="ECO:0000256" key="3">
    <source>
        <dbReference type="ARBA" id="ARBA00022722"/>
    </source>
</evidence>
<evidence type="ECO:0000256" key="10">
    <source>
        <dbReference type="PIRNR" id="PIRNR032582"/>
    </source>
</evidence>
<dbReference type="Gene3D" id="3.30.70.240">
    <property type="match status" value="1"/>
</dbReference>
<reference evidence="11" key="1">
    <citation type="submission" date="2021-02" db="EMBL/GenBank/DDBJ databases">
        <title>The CRISPR/cas machinery reduction and long-range gene transfer in the hot spring cyanobacterium Synechococcus.</title>
        <authorList>
            <person name="Dvorak P."/>
            <person name="Jahodarova E."/>
            <person name="Hasler P."/>
            <person name="Poulickova A."/>
        </authorList>
    </citation>
    <scope>NUCLEOTIDE SEQUENCE</scope>
    <source>
        <strain evidence="11">Rupite</strain>
    </source>
</reference>
<evidence type="ECO:0000256" key="1">
    <source>
        <dbReference type="ARBA" id="ARBA00001946"/>
    </source>
</evidence>
<comment type="cofactor">
    <cofactor evidence="1 9">
        <name>Mg(2+)</name>
        <dbReference type="ChEBI" id="CHEBI:18420"/>
    </cofactor>
</comment>
<dbReference type="InterPro" id="IPR019199">
    <property type="entry name" value="Virulence_VapD/CRISPR_Cas2"/>
</dbReference>
<dbReference type="EMBL" id="JAFIRA010000067">
    <property type="protein sequence ID" value="MCJ2544462.1"/>
    <property type="molecule type" value="Genomic_DNA"/>
</dbReference>
<evidence type="ECO:0000256" key="8">
    <source>
        <dbReference type="ARBA" id="ARBA00023118"/>
    </source>
</evidence>
<dbReference type="NCBIfam" id="TIGR01573">
    <property type="entry name" value="cas2"/>
    <property type="match status" value="1"/>
</dbReference>
<keyword evidence="6 9" id="KW-0378">Hydrolase</keyword>
<evidence type="ECO:0000313" key="12">
    <source>
        <dbReference type="Proteomes" id="UP000830835"/>
    </source>
</evidence>
<dbReference type="Proteomes" id="UP000830835">
    <property type="component" value="Unassembled WGS sequence"/>
</dbReference>
<sequence length="92" mass="10717">MQLYVVAYDIPSDKRRKKVSDLLEGYGQRVQYSVFECMLGPDQYRDLQRRLQARLDLTEDQVRFYPLSAHTLSRVETWGGPELLTPPNSIVV</sequence>
<dbReference type="HAMAP" id="MF_01471">
    <property type="entry name" value="Cas2"/>
    <property type="match status" value="1"/>
</dbReference>
<keyword evidence="7 9" id="KW-0460">Magnesium</keyword>
<keyword evidence="12" id="KW-1185">Reference proteome</keyword>
<dbReference type="GO" id="GO:0004519">
    <property type="term" value="F:endonuclease activity"/>
    <property type="evidence" value="ECO:0007669"/>
    <property type="project" value="UniProtKB-KW"/>
</dbReference>
<gene>
    <name evidence="9 11" type="primary">cas2</name>
    <name evidence="11" type="ORF">JX360_16375</name>
</gene>
<dbReference type="PANTHER" id="PTHR34405">
    <property type="entry name" value="CRISPR-ASSOCIATED ENDORIBONUCLEASE CAS2"/>
    <property type="match status" value="1"/>
</dbReference>
<comment type="function">
    <text evidence="9">CRISPR (clustered regularly interspaced short palindromic repeat), is an adaptive immune system that provides protection against mobile genetic elements (viruses, transposable elements and conjugative plasmids). CRISPR clusters contain sequences complementary to antecedent mobile elements and target invading nucleic acids. CRISPR clusters are transcribed and processed into CRISPR RNA (crRNA). Functions as a ssRNA-specific endoribonuclease. Involved in the integration of spacer DNA into the CRISPR cassette.</text>
</comment>
<evidence type="ECO:0000256" key="7">
    <source>
        <dbReference type="ARBA" id="ARBA00022842"/>
    </source>
</evidence>
<dbReference type="PANTHER" id="PTHR34405:SF3">
    <property type="entry name" value="CRISPR-ASSOCIATED ENDORIBONUCLEASE CAS2 3"/>
    <property type="match status" value="1"/>
</dbReference>
<keyword evidence="8 9" id="KW-0051">Antiviral defense</keyword>
<proteinExistence type="inferred from homology"/>
<protein>
    <recommendedName>
        <fullName evidence="9">CRISPR-associated endoribonuclease Cas2</fullName>
        <ecNumber evidence="9">3.1.-.-</ecNumber>
    </recommendedName>
</protein>
<dbReference type="RefSeq" id="WP_244353054.1">
    <property type="nucleotide sequence ID" value="NZ_JAFIRA010000067.1"/>
</dbReference>
<keyword evidence="3 9" id="KW-0540">Nuclease</keyword>
<dbReference type="InterPro" id="IPR021127">
    <property type="entry name" value="CRISPR_associated_Cas2"/>
</dbReference>
<dbReference type="Pfam" id="PF09827">
    <property type="entry name" value="CRISPR_Cas2"/>
    <property type="match status" value="1"/>
</dbReference>
<keyword evidence="4 9" id="KW-0479">Metal-binding</keyword>
<dbReference type="CDD" id="cd09725">
    <property type="entry name" value="Cas2_I_II_III"/>
    <property type="match status" value="1"/>
</dbReference>
<dbReference type="SUPFAM" id="SSF143430">
    <property type="entry name" value="TTP0101/SSO1404-like"/>
    <property type="match status" value="1"/>
</dbReference>